<evidence type="ECO:0000313" key="4">
    <source>
        <dbReference type="EMBL" id="PVI00839.1"/>
    </source>
</evidence>
<evidence type="ECO:0000256" key="2">
    <source>
        <dbReference type="SAM" id="Phobius"/>
    </source>
</evidence>
<dbReference type="EMBL" id="KZ805367">
    <property type="protein sequence ID" value="PVI00839.1"/>
    <property type="molecule type" value="Genomic_DNA"/>
</dbReference>
<organism evidence="4 5">
    <name type="scientific">Periconia macrospinosa</name>
    <dbReference type="NCBI Taxonomy" id="97972"/>
    <lineage>
        <taxon>Eukaryota</taxon>
        <taxon>Fungi</taxon>
        <taxon>Dikarya</taxon>
        <taxon>Ascomycota</taxon>
        <taxon>Pezizomycotina</taxon>
        <taxon>Dothideomycetes</taxon>
        <taxon>Pleosporomycetidae</taxon>
        <taxon>Pleosporales</taxon>
        <taxon>Massarineae</taxon>
        <taxon>Periconiaceae</taxon>
        <taxon>Periconia</taxon>
    </lineage>
</organism>
<dbReference type="InterPro" id="IPR003034">
    <property type="entry name" value="SAP_dom"/>
</dbReference>
<reference evidence="4 5" key="1">
    <citation type="journal article" date="2018" name="Sci. Rep.">
        <title>Comparative genomics provides insights into the lifestyle and reveals functional heterogeneity of dark septate endophytic fungi.</title>
        <authorList>
            <person name="Knapp D.G."/>
            <person name="Nemeth J.B."/>
            <person name="Barry K."/>
            <person name="Hainaut M."/>
            <person name="Henrissat B."/>
            <person name="Johnson J."/>
            <person name="Kuo A."/>
            <person name="Lim J.H.P."/>
            <person name="Lipzen A."/>
            <person name="Nolan M."/>
            <person name="Ohm R.A."/>
            <person name="Tamas L."/>
            <person name="Grigoriev I.V."/>
            <person name="Spatafora J.W."/>
            <person name="Nagy L.G."/>
            <person name="Kovacs G.M."/>
        </authorList>
    </citation>
    <scope>NUCLEOTIDE SEQUENCE [LARGE SCALE GENOMIC DNA]</scope>
    <source>
        <strain evidence="4 5">DSE2036</strain>
    </source>
</reference>
<name>A0A2V1DS22_9PLEO</name>
<feature type="compositionally biased region" description="Polar residues" evidence="1">
    <location>
        <begin position="156"/>
        <end position="184"/>
    </location>
</feature>
<keyword evidence="2" id="KW-0472">Membrane</keyword>
<evidence type="ECO:0000313" key="5">
    <source>
        <dbReference type="Proteomes" id="UP000244855"/>
    </source>
</evidence>
<dbReference type="AlphaFoldDB" id="A0A2V1DS22"/>
<sequence length="289" mass="31113">MVSQKRPTYSKITLADLTALASARGLPTHGNKIDLIARLVKQDDEQYLENNRVEAGVQAATSSHVLGGGGRVRTQSNNLSTNTLPSPTQPRDRVPPRPNGTANGANARKNGWKDTSKRSAVSSGKKKTNGKEDTKCEQESHTHNNITTDALVRSLMTESKNTFPGTPSTVSNTATRSNTSTHTHNPSKRRNIAEKPPKTDPANIIQTRYGPITVTPTAIPKSSHHKTWVTTTPTPTSAPGERRFLSAKYGKAEFNVVALGIAALLTIGVIGVFVFKAMLLFGGVRTLKT</sequence>
<dbReference type="PROSITE" id="PS50800">
    <property type="entry name" value="SAP"/>
    <property type="match status" value="1"/>
</dbReference>
<evidence type="ECO:0000259" key="3">
    <source>
        <dbReference type="PROSITE" id="PS50800"/>
    </source>
</evidence>
<dbReference type="Gene3D" id="1.10.720.30">
    <property type="entry name" value="SAP domain"/>
    <property type="match status" value="1"/>
</dbReference>
<dbReference type="SUPFAM" id="SSF68906">
    <property type="entry name" value="SAP domain"/>
    <property type="match status" value="1"/>
</dbReference>
<feature type="compositionally biased region" description="Basic and acidic residues" evidence="1">
    <location>
        <begin position="129"/>
        <end position="142"/>
    </location>
</feature>
<gene>
    <name evidence="4" type="ORF">DM02DRAFT_614089</name>
</gene>
<protein>
    <recommendedName>
        <fullName evidence="3">SAP domain-containing protein</fullName>
    </recommendedName>
</protein>
<proteinExistence type="predicted"/>
<feature type="region of interest" description="Disordered" evidence="1">
    <location>
        <begin position="59"/>
        <end position="204"/>
    </location>
</feature>
<dbReference type="OrthoDB" id="10659871at2759"/>
<feature type="domain" description="SAP" evidence="3">
    <location>
        <begin position="9"/>
        <end position="43"/>
    </location>
</feature>
<keyword evidence="5" id="KW-1185">Reference proteome</keyword>
<feature type="region of interest" description="Disordered" evidence="1">
    <location>
        <begin position="216"/>
        <end position="239"/>
    </location>
</feature>
<dbReference type="SMART" id="SM00513">
    <property type="entry name" value="SAP"/>
    <property type="match status" value="1"/>
</dbReference>
<evidence type="ECO:0000256" key="1">
    <source>
        <dbReference type="SAM" id="MobiDB-lite"/>
    </source>
</evidence>
<dbReference type="Pfam" id="PF02037">
    <property type="entry name" value="SAP"/>
    <property type="match status" value="1"/>
</dbReference>
<keyword evidence="2" id="KW-0812">Transmembrane</keyword>
<accession>A0A2V1DS22</accession>
<keyword evidence="2" id="KW-1133">Transmembrane helix</keyword>
<dbReference type="Proteomes" id="UP000244855">
    <property type="component" value="Unassembled WGS sequence"/>
</dbReference>
<dbReference type="InterPro" id="IPR036361">
    <property type="entry name" value="SAP_dom_sf"/>
</dbReference>
<feature type="transmembrane region" description="Helical" evidence="2">
    <location>
        <begin position="252"/>
        <end position="275"/>
    </location>
</feature>
<feature type="compositionally biased region" description="Polar residues" evidence="1">
    <location>
        <begin position="73"/>
        <end position="86"/>
    </location>
</feature>